<proteinExistence type="predicted"/>
<feature type="transmembrane region" description="Helical" evidence="10">
    <location>
        <begin position="180"/>
        <end position="198"/>
    </location>
</feature>
<feature type="transmembrane region" description="Helical" evidence="10">
    <location>
        <begin position="250"/>
        <end position="268"/>
    </location>
</feature>
<evidence type="ECO:0000256" key="3">
    <source>
        <dbReference type="ARBA" id="ARBA00022502"/>
    </source>
</evidence>
<feature type="transmembrane region" description="Helical" evidence="10">
    <location>
        <begin position="316"/>
        <end position="333"/>
    </location>
</feature>
<dbReference type="UniPathway" id="UPA00196"/>
<dbReference type="AlphaFoldDB" id="A0A3S1A478"/>
<dbReference type="GO" id="GO:0006506">
    <property type="term" value="P:GPI anchor biosynthetic process"/>
    <property type="evidence" value="ECO:0007669"/>
    <property type="project" value="UniProtKB-UniPathway"/>
</dbReference>
<feature type="transmembrane region" description="Helical" evidence="10">
    <location>
        <begin position="144"/>
        <end position="173"/>
    </location>
</feature>
<dbReference type="EMBL" id="RSCJ01000003">
    <property type="protein sequence ID" value="RUR85205.1"/>
    <property type="molecule type" value="Genomic_DNA"/>
</dbReference>
<evidence type="ECO:0000256" key="2">
    <source>
        <dbReference type="ARBA" id="ARBA00004687"/>
    </source>
</evidence>
<evidence type="ECO:0000256" key="10">
    <source>
        <dbReference type="SAM" id="Phobius"/>
    </source>
</evidence>
<feature type="transmembrane region" description="Helical" evidence="10">
    <location>
        <begin position="364"/>
        <end position="384"/>
    </location>
</feature>
<evidence type="ECO:0000256" key="7">
    <source>
        <dbReference type="ARBA" id="ARBA00022824"/>
    </source>
</evidence>
<name>A0A3S1A478_CHLFR</name>
<evidence type="ECO:0000313" key="12">
    <source>
        <dbReference type="Proteomes" id="UP000268857"/>
    </source>
</evidence>
<sequence length="390" mass="43414">MLLIATLLGAPPGGKAATFGWDVFDAWDSIHYRSIATSGYEYMADGKGHNIAFFPLFPLIVRGVMSLGFPFEVAGTLVNNIAFIAALYCVYLWVKESHSIQAARWATAVLAWCPPSLFTAVIYTEGLYLLLSTMALRTFEEHQYSWTALCGAMATATRPTGIVLIPTFLIAAWKERRSPIAYSAALATSTGSLLFSVYCALEFDDPLAFIHAQRGWRATLGFDWLGWLKMLMQITVGTTNWNHGYLKNPLHPLLFAIIVALGYLLWRYRQQWGAAKVDYGFAILFLFLWILAGDPLINTVSVLGGAYLLWYLRKQLTLVTVIYGFCALGLILVSGGTWSLNRIAYGIVSLSIALGVLLSRQPRWGYLTMFFFAILLASFSVRFAQELWVG</sequence>
<comment type="caution">
    <text evidence="11">The sequence shown here is derived from an EMBL/GenBank/DDBJ whole genome shotgun (WGS) entry which is preliminary data.</text>
</comment>
<protein>
    <recommendedName>
        <fullName evidence="13">Glycosyltransferase RgtA/B/C/D-like domain-containing protein</fullName>
    </recommendedName>
</protein>
<feature type="transmembrane region" description="Helical" evidence="10">
    <location>
        <begin position="105"/>
        <end position="124"/>
    </location>
</feature>
<keyword evidence="8 10" id="KW-1133">Transmembrane helix</keyword>
<keyword evidence="3" id="KW-0337">GPI-anchor biosynthesis</keyword>
<evidence type="ECO:0000256" key="4">
    <source>
        <dbReference type="ARBA" id="ARBA00022676"/>
    </source>
</evidence>
<comment type="subcellular location">
    <subcellularLocation>
        <location evidence="1">Endoplasmic reticulum membrane</location>
        <topology evidence="1">Multi-pass membrane protein</topology>
    </subcellularLocation>
</comment>
<dbReference type="GO" id="GO:0016020">
    <property type="term" value="C:membrane"/>
    <property type="evidence" value="ECO:0007669"/>
    <property type="project" value="GOC"/>
</dbReference>
<dbReference type="GO" id="GO:0004376">
    <property type="term" value="F:GPI mannosyltransferase activity"/>
    <property type="evidence" value="ECO:0007669"/>
    <property type="project" value="InterPro"/>
</dbReference>
<evidence type="ECO:0000256" key="8">
    <source>
        <dbReference type="ARBA" id="ARBA00022989"/>
    </source>
</evidence>
<reference evidence="11 12" key="1">
    <citation type="journal article" date="2019" name="Genome Biol. Evol.">
        <title>Day and night: Metabolic profiles and evolutionary relationships of six axenic non-marine cyanobacteria.</title>
        <authorList>
            <person name="Will S.E."/>
            <person name="Henke P."/>
            <person name="Boedeker C."/>
            <person name="Huang S."/>
            <person name="Brinkmann H."/>
            <person name="Rohde M."/>
            <person name="Jarek M."/>
            <person name="Friedl T."/>
            <person name="Seufert S."/>
            <person name="Schumacher M."/>
            <person name="Overmann J."/>
            <person name="Neumann-Schaal M."/>
            <person name="Petersen J."/>
        </authorList>
    </citation>
    <scope>NUCLEOTIDE SEQUENCE [LARGE SCALE GENOMIC DNA]</scope>
    <source>
        <strain evidence="11 12">PCC 6912</strain>
    </source>
</reference>
<dbReference type="PANTHER" id="PTHR12468:SF2">
    <property type="entry name" value="GPI MANNOSYLTRANSFERASE 2"/>
    <property type="match status" value="1"/>
</dbReference>
<evidence type="ECO:0000256" key="5">
    <source>
        <dbReference type="ARBA" id="ARBA00022679"/>
    </source>
</evidence>
<evidence type="ECO:0000256" key="1">
    <source>
        <dbReference type="ARBA" id="ARBA00004477"/>
    </source>
</evidence>
<keyword evidence="6 10" id="KW-0812">Transmembrane</keyword>
<comment type="pathway">
    <text evidence="2">Glycolipid biosynthesis; glycosylphosphatidylinositol-anchor biosynthesis.</text>
</comment>
<keyword evidence="4" id="KW-0328">Glycosyltransferase</keyword>
<feature type="transmembrane region" description="Helical" evidence="10">
    <location>
        <begin position="340"/>
        <end position="358"/>
    </location>
</feature>
<feature type="transmembrane region" description="Helical" evidence="10">
    <location>
        <begin position="73"/>
        <end position="93"/>
    </location>
</feature>
<evidence type="ECO:0000313" key="11">
    <source>
        <dbReference type="EMBL" id="RUR85205.1"/>
    </source>
</evidence>
<evidence type="ECO:0000256" key="6">
    <source>
        <dbReference type="ARBA" id="ARBA00022692"/>
    </source>
</evidence>
<dbReference type="GO" id="GO:0000009">
    <property type="term" value="F:alpha-1,6-mannosyltransferase activity"/>
    <property type="evidence" value="ECO:0007669"/>
    <property type="project" value="InterPro"/>
</dbReference>
<evidence type="ECO:0008006" key="13">
    <source>
        <dbReference type="Google" id="ProtNLM"/>
    </source>
</evidence>
<keyword evidence="5" id="KW-0808">Transferase</keyword>
<dbReference type="Pfam" id="PF04188">
    <property type="entry name" value="Mannosyl_trans2"/>
    <property type="match status" value="1"/>
</dbReference>
<dbReference type="PANTHER" id="PTHR12468">
    <property type="entry name" value="GPI MANNOSYLTRANSFERASE 2"/>
    <property type="match status" value="1"/>
</dbReference>
<dbReference type="InterPro" id="IPR007315">
    <property type="entry name" value="PIG-V/Gpi18"/>
</dbReference>
<organism evidence="11 12">
    <name type="scientific">Chlorogloeopsis fritschii PCC 6912</name>
    <dbReference type="NCBI Taxonomy" id="211165"/>
    <lineage>
        <taxon>Bacteria</taxon>
        <taxon>Bacillati</taxon>
        <taxon>Cyanobacteriota</taxon>
        <taxon>Cyanophyceae</taxon>
        <taxon>Nostocales</taxon>
        <taxon>Chlorogloeopsidaceae</taxon>
        <taxon>Chlorogloeopsis</taxon>
    </lineage>
</organism>
<accession>A0A3S1A478</accession>
<dbReference type="STRING" id="211165.GCA_000317285_03269"/>
<evidence type="ECO:0000256" key="9">
    <source>
        <dbReference type="ARBA" id="ARBA00023136"/>
    </source>
</evidence>
<keyword evidence="12" id="KW-1185">Reference proteome</keyword>
<keyword evidence="7" id="KW-0256">Endoplasmic reticulum</keyword>
<gene>
    <name evidence="11" type="ORF">PCC6912_13210</name>
</gene>
<dbReference type="Proteomes" id="UP000268857">
    <property type="component" value="Unassembled WGS sequence"/>
</dbReference>
<keyword evidence="9 10" id="KW-0472">Membrane</keyword>
<dbReference type="GO" id="GO:0031501">
    <property type="term" value="C:mannosyltransferase complex"/>
    <property type="evidence" value="ECO:0007669"/>
    <property type="project" value="TreeGrafter"/>
</dbReference>
<feature type="transmembrane region" description="Helical" evidence="10">
    <location>
        <begin position="280"/>
        <end position="310"/>
    </location>
</feature>